<comment type="caution">
    <text evidence="3">The sequence shown here is derived from an EMBL/GenBank/DDBJ whole genome shotgun (WGS) entry which is preliminary data.</text>
</comment>
<evidence type="ECO:0000313" key="3">
    <source>
        <dbReference type="EMBL" id="PXZ39507.1"/>
    </source>
</evidence>
<dbReference type="Pfam" id="PF18812">
    <property type="entry name" value="PBECR3"/>
    <property type="match status" value="1"/>
</dbReference>
<dbReference type="AlphaFoldDB" id="A0AAE5TIE4"/>
<accession>A0AAE5TIE4</accession>
<protein>
    <submittedName>
        <fullName evidence="3">Phage head morphogenesis protein</fullName>
    </submittedName>
</protein>
<evidence type="ECO:0000259" key="2">
    <source>
        <dbReference type="Pfam" id="PF18812"/>
    </source>
</evidence>
<gene>
    <name evidence="3" type="ORF">DM482_04125</name>
</gene>
<dbReference type="InterPro" id="IPR006528">
    <property type="entry name" value="Phage_head_morphogenesis_dom"/>
</dbReference>
<evidence type="ECO:0000259" key="1">
    <source>
        <dbReference type="Pfam" id="PF04233"/>
    </source>
</evidence>
<proteinExistence type="predicted"/>
<feature type="domain" description="Phage head morphogenesis" evidence="1">
    <location>
        <begin position="56"/>
        <end position="187"/>
    </location>
</feature>
<name>A0AAE5TIE4_AVIPA</name>
<dbReference type="RefSeq" id="WP_110478734.1">
    <property type="nucleotide sequence ID" value="NZ_JAZDVC010000001.1"/>
</dbReference>
<sequence>MPAVNFALGLEPKEAIAFLKGKKALLDHLDEKGLMESARAKATRIANLTCLDMTKDIYQSLITAQEKGQSFGDWKKNIFEHFKKKGWIAGYDKGYLLADPKTGEFFGTPRRLETIYRTNMQAAYSAQRYQQMRDNVDSRPYWQYSAVNDDRTRPSHSAMNGLVYAYDDPFWHTFYPPNGFNCRCTVIALAERDIKRRNLTVSQSEGRLVEYERKINQRETEKTTAFKVSEDRWVITDRGFDYNVGRTSYKPNLDLYPEKLAHQFAKREMSGAGFQWDFRQFEKEFKAAKQALKLGDKPNSTQLTAIRNQLRREYKFTAGVLNAEDKAKLGSQTATVWLSDDTLIKQFSSREGQSFDIEHYASLPDVINQPDFIFKEEPNKYHLLKGKLIAVIKVINGREIFVQSFRTANEKEVAKIHKKKLAVIR</sequence>
<dbReference type="EMBL" id="QJPJ01000005">
    <property type="protein sequence ID" value="PXZ39507.1"/>
    <property type="molecule type" value="Genomic_DNA"/>
</dbReference>
<dbReference type="Proteomes" id="UP000247594">
    <property type="component" value="Unassembled WGS sequence"/>
</dbReference>
<organism evidence="3 4">
    <name type="scientific">Avibacterium paragallinarum</name>
    <name type="common">Haemophilus gallinarum</name>
    <dbReference type="NCBI Taxonomy" id="728"/>
    <lineage>
        <taxon>Bacteria</taxon>
        <taxon>Pseudomonadati</taxon>
        <taxon>Pseudomonadota</taxon>
        <taxon>Gammaproteobacteria</taxon>
        <taxon>Pasteurellales</taxon>
        <taxon>Pasteurellaceae</taxon>
        <taxon>Avibacterium</taxon>
    </lineage>
</organism>
<dbReference type="NCBIfam" id="TIGR01641">
    <property type="entry name" value="phageSPP1_gp7"/>
    <property type="match status" value="1"/>
</dbReference>
<reference evidence="3 4" key="1">
    <citation type="submission" date="2018-06" db="EMBL/GenBank/DDBJ databases">
        <authorList>
            <person name="Teymurazov M."/>
            <person name="Kislichkina A."/>
            <person name="Abaymova A."/>
            <person name="Mukhina T."/>
            <person name="Mayskaya N."/>
            <person name="Svetoch E."/>
            <person name="Bogun A."/>
        </authorList>
    </citation>
    <scope>NUCLEOTIDE SEQUENCE [LARGE SCALE GENOMIC DNA]</scope>
    <source>
        <strain evidence="3 4">SCPM-O-B-8406</strain>
    </source>
</reference>
<dbReference type="InterPro" id="IPR041301">
    <property type="entry name" value="PBECR3"/>
</dbReference>
<feature type="domain" description="Phage-Barnase-EndoU-ColicinE5/D-RelE like nuclease 3" evidence="2">
    <location>
        <begin position="315"/>
        <end position="413"/>
    </location>
</feature>
<evidence type="ECO:0000313" key="4">
    <source>
        <dbReference type="Proteomes" id="UP000247594"/>
    </source>
</evidence>
<dbReference type="Pfam" id="PF04233">
    <property type="entry name" value="Phage_Mu_F"/>
    <property type="match status" value="1"/>
</dbReference>